<proteinExistence type="predicted"/>
<evidence type="ECO:0000313" key="2">
    <source>
        <dbReference type="Proteomes" id="UP001163603"/>
    </source>
</evidence>
<organism evidence="1 2">
    <name type="scientific">Pistacia integerrima</name>
    <dbReference type="NCBI Taxonomy" id="434235"/>
    <lineage>
        <taxon>Eukaryota</taxon>
        <taxon>Viridiplantae</taxon>
        <taxon>Streptophyta</taxon>
        <taxon>Embryophyta</taxon>
        <taxon>Tracheophyta</taxon>
        <taxon>Spermatophyta</taxon>
        <taxon>Magnoliopsida</taxon>
        <taxon>eudicotyledons</taxon>
        <taxon>Gunneridae</taxon>
        <taxon>Pentapetalae</taxon>
        <taxon>rosids</taxon>
        <taxon>malvids</taxon>
        <taxon>Sapindales</taxon>
        <taxon>Anacardiaceae</taxon>
        <taxon>Pistacia</taxon>
    </lineage>
</organism>
<dbReference type="Proteomes" id="UP001163603">
    <property type="component" value="Chromosome 10"/>
</dbReference>
<protein>
    <submittedName>
        <fullName evidence="1">Uncharacterized protein</fullName>
    </submittedName>
</protein>
<evidence type="ECO:0000313" key="1">
    <source>
        <dbReference type="EMBL" id="KAJ0024805.1"/>
    </source>
</evidence>
<dbReference type="EMBL" id="CM047745">
    <property type="protein sequence ID" value="KAJ0024805.1"/>
    <property type="molecule type" value="Genomic_DNA"/>
</dbReference>
<gene>
    <name evidence="1" type="ORF">Pint_07064</name>
</gene>
<comment type="caution">
    <text evidence="1">The sequence shown here is derived from an EMBL/GenBank/DDBJ whole genome shotgun (WGS) entry which is preliminary data.</text>
</comment>
<name>A0ACC0XVM8_9ROSI</name>
<sequence length="38" mass="4337">MLDDEPKSYTPYIKYAKLEFKVHTFFAVGSPLGVFLAL</sequence>
<accession>A0ACC0XVM8</accession>
<keyword evidence="2" id="KW-1185">Reference proteome</keyword>
<reference evidence="2" key="1">
    <citation type="journal article" date="2023" name="G3 (Bethesda)">
        <title>Genome assembly and association tests identify interacting loci associated with vigor, precocity, and sex in interspecific pistachio rootstocks.</title>
        <authorList>
            <person name="Palmer W."/>
            <person name="Jacygrad E."/>
            <person name="Sagayaradj S."/>
            <person name="Cavanaugh K."/>
            <person name="Han R."/>
            <person name="Bertier L."/>
            <person name="Beede B."/>
            <person name="Kafkas S."/>
            <person name="Golino D."/>
            <person name="Preece J."/>
            <person name="Michelmore R."/>
        </authorList>
    </citation>
    <scope>NUCLEOTIDE SEQUENCE [LARGE SCALE GENOMIC DNA]</scope>
</reference>